<feature type="compositionally biased region" description="Basic and acidic residues" evidence="1">
    <location>
        <begin position="128"/>
        <end position="155"/>
    </location>
</feature>
<dbReference type="EMBL" id="JAMGBD010000001">
    <property type="protein sequence ID" value="MCL6682539.1"/>
    <property type="molecule type" value="Genomic_DNA"/>
</dbReference>
<evidence type="ECO:0000313" key="2">
    <source>
        <dbReference type="EMBL" id="MCL6682539.1"/>
    </source>
</evidence>
<evidence type="ECO:0000256" key="1">
    <source>
        <dbReference type="SAM" id="MobiDB-lite"/>
    </source>
</evidence>
<organism evidence="2 3">
    <name type="scientific">Sphingomonas alba</name>
    <dbReference type="NCBI Taxonomy" id="2908208"/>
    <lineage>
        <taxon>Bacteria</taxon>
        <taxon>Pseudomonadati</taxon>
        <taxon>Pseudomonadota</taxon>
        <taxon>Alphaproteobacteria</taxon>
        <taxon>Sphingomonadales</taxon>
        <taxon>Sphingomonadaceae</taxon>
        <taxon>Sphingomonas</taxon>
    </lineage>
</organism>
<evidence type="ECO:0008006" key="4">
    <source>
        <dbReference type="Google" id="ProtNLM"/>
    </source>
</evidence>
<evidence type="ECO:0000313" key="3">
    <source>
        <dbReference type="Proteomes" id="UP001165363"/>
    </source>
</evidence>
<dbReference type="Proteomes" id="UP001165363">
    <property type="component" value="Unassembled WGS sequence"/>
</dbReference>
<accession>A0ABT0RIT8</accession>
<comment type="caution">
    <text evidence="2">The sequence shown here is derived from an EMBL/GenBank/DDBJ whole genome shotgun (WGS) entry which is preliminary data.</text>
</comment>
<name>A0ABT0RIT8_9SPHN</name>
<sequence>MMGSRVMWVLLAGAALVTGMVVQDGGHIFSWTHDTDRSAKIEAEVSRAVDSAWDDSDVVTIDGREYPVTEAQKDAMARAIGQLVKTEANLAAVKISGSDDEVNAATDDRDKARTEMEQIKAEMIAQKEAARARGDETRKQIRDEVRESVREAVRS</sequence>
<reference evidence="2" key="1">
    <citation type="submission" date="2022-05" db="EMBL/GenBank/DDBJ databases">
        <authorList>
            <person name="Jo J.-H."/>
            <person name="Im W.-T."/>
        </authorList>
    </citation>
    <scope>NUCLEOTIDE SEQUENCE</scope>
    <source>
        <strain evidence="2">SE158</strain>
    </source>
</reference>
<keyword evidence="3" id="KW-1185">Reference proteome</keyword>
<protein>
    <recommendedName>
        <fullName evidence="4">DUF4124 domain-containing protein</fullName>
    </recommendedName>
</protein>
<feature type="region of interest" description="Disordered" evidence="1">
    <location>
        <begin position="125"/>
        <end position="155"/>
    </location>
</feature>
<dbReference type="RefSeq" id="WP_249846505.1">
    <property type="nucleotide sequence ID" value="NZ_JAMGBD010000001.1"/>
</dbReference>
<gene>
    <name evidence="2" type="ORF">LZ536_01295</name>
</gene>
<proteinExistence type="predicted"/>